<keyword evidence="2" id="KW-1133">Transmembrane helix</keyword>
<proteinExistence type="predicted"/>
<dbReference type="SUPFAM" id="SSF51905">
    <property type="entry name" value="FAD/NAD(P)-binding domain"/>
    <property type="match status" value="1"/>
</dbReference>
<evidence type="ECO:0000256" key="1">
    <source>
        <dbReference type="ARBA" id="ARBA00023002"/>
    </source>
</evidence>
<organism evidence="4 5">
    <name type="scientific">Sphingomonas lycopersici</name>
    <dbReference type="NCBI Taxonomy" id="2951807"/>
    <lineage>
        <taxon>Bacteria</taxon>
        <taxon>Pseudomonadati</taxon>
        <taxon>Pseudomonadota</taxon>
        <taxon>Alphaproteobacteria</taxon>
        <taxon>Sphingomonadales</taxon>
        <taxon>Sphingomonadaceae</taxon>
        <taxon>Sphingomonas</taxon>
    </lineage>
</organism>
<dbReference type="Pfam" id="PF01494">
    <property type="entry name" value="FAD_binding_3"/>
    <property type="match status" value="1"/>
</dbReference>
<dbReference type="RefSeq" id="WP_265268358.1">
    <property type="nucleotide sequence ID" value="NZ_JANFAV010000003.1"/>
</dbReference>
<evidence type="ECO:0000313" key="5">
    <source>
        <dbReference type="Proteomes" id="UP001165565"/>
    </source>
</evidence>
<dbReference type="InterPro" id="IPR050631">
    <property type="entry name" value="PheA/TfdB_FAD_monoxygenase"/>
</dbReference>
<dbReference type="NCBIfam" id="NF004834">
    <property type="entry name" value="PRK06185.1-3"/>
    <property type="match status" value="1"/>
</dbReference>
<dbReference type="PANTHER" id="PTHR43476">
    <property type="entry name" value="3-(3-HYDROXY-PHENYL)PROPIONATE/3-HYDROXYCINNAMIC ACID HYDROXYLASE"/>
    <property type="match status" value="1"/>
</dbReference>
<dbReference type="GO" id="GO:0071949">
    <property type="term" value="F:FAD binding"/>
    <property type="evidence" value="ECO:0007669"/>
    <property type="project" value="InterPro"/>
</dbReference>
<reference evidence="4" key="1">
    <citation type="submission" date="2022-06" db="EMBL/GenBank/DDBJ databases">
        <title>Sphingomonas sp. nov. isolated from rhizosphere soil of tomato.</title>
        <authorList>
            <person name="Dong H."/>
            <person name="Gao R."/>
        </authorList>
    </citation>
    <scope>NUCLEOTIDE SEQUENCE</scope>
    <source>
        <strain evidence="4">MMSM24</strain>
    </source>
</reference>
<dbReference type="Gene3D" id="3.50.50.60">
    <property type="entry name" value="FAD/NAD(P)-binding domain"/>
    <property type="match status" value="2"/>
</dbReference>
<keyword evidence="2" id="KW-0812">Transmembrane</keyword>
<feature type="domain" description="FAD-binding" evidence="3">
    <location>
        <begin position="4"/>
        <end position="334"/>
    </location>
</feature>
<keyword evidence="1" id="KW-0560">Oxidoreductase</keyword>
<feature type="transmembrane region" description="Helical" evidence="2">
    <location>
        <begin position="6"/>
        <end position="32"/>
    </location>
</feature>
<dbReference type="EMBL" id="JANFAV010000003">
    <property type="protein sequence ID" value="MCW6534447.1"/>
    <property type="molecule type" value="Genomic_DNA"/>
</dbReference>
<dbReference type="AlphaFoldDB" id="A0AA41Z7U6"/>
<dbReference type="GO" id="GO:0016491">
    <property type="term" value="F:oxidoreductase activity"/>
    <property type="evidence" value="ECO:0007669"/>
    <property type="project" value="UniProtKB-KW"/>
</dbReference>
<dbReference type="Proteomes" id="UP001165565">
    <property type="component" value="Unassembled WGS sequence"/>
</dbReference>
<gene>
    <name evidence="4" type="ORF">NEE01_06570</name>
</gene>
<comment type="caution">
    <text evidence="4">The sequence shown here is derived from an EMBL/GenBank/DDBJ whole genome shotgun (WGS) entry which is preliminary data.</text>
</comment>
<dbReference type="InterPro" id="IPR002938">
    <property type="entry name" value="FAD-bd"/>
</dbReference>
<keyword evidence="5" id="KW-1185">Reference proteome</keyword>
<keyword evidence="2" id="KW-0472">Membrane</keyword>
<name>A0AA41Z7U6_9SPHN</name>
<dbReference type="PRINTS" id="PR00420">
    <property type="entry name" value="RNGMNOXGNASE"/>
</dbReference>
<evidence type="ECO:0000313" key="4">
    <source>
        <dbReference type="EMBL" id="MCW6534447.1"/>
    </source>
</evidence>
<protein>
    <submittedName>
        <fullName evidence="4">FAD-dependent oxidoreductase</fullName>
    </submittedName>
</protein>
<accession>A0AA41Z7U6</accession>
<evidence type="ECO:0000256" key="2">
    <source>
        <dbReference type="SAM" id="Phobius"/>
    </source>
</evidence>
<dbReference type="InterPro" id="IPR036188">
    <property type="entry name" value="FAD/NAD-bd_sf"/>
</dbReference>
<evidence type="ECO:0000259" key="3">
    <source>
        <dbReference type="Pfam" id="PF01494"/>
    </source>
</evidence>
<sequence length="400" mass="43401">MEKYDIVIVGGGPAGMMAGLLFARAGLGVAVLEKHRDFLRDFRGDTVHPSTLDLFDELGLFDALLAEPHDKIEEIGAVVAGHDYRLADFTHLPGRGRFVALMPQWHFLDFVAHQARRYPGFDLRMETAGAALIAGEGGRIAGVRTAQGKELRARLVILADGRDSALRDAAGLPRTDLGVPIDVFWFRVPKERGAENRTAAYLSQGQMVVAIDRGDYFQCARVIRKGSAAEVRERGIATFRTDMAAAAPVIAPGIAAVRDWDDVKLLSVSLDRLTRWHRPGLLAIGDAAHAMSPVGGVGINLAIQDAVAAANILAAPMLRGEDPDALLAKVQARRMFPVKVIQAIQRAAHRNVLERALSGEIAHAPLLLRLFDRVALLRRIPARVLGLGVRREHIRSPVGG</sequence>
<dbReference type="PANTHER" id="PTHR43476:SF5">
    <property type="entry name" value="FAD-DEPENDENT MONOOXYGENASE"/>
    <property type="match status" value="1"/>
</dbReference>